<evidence type="ECO:0000313" key="1">
    <source>
        <dbReference type="EMBL" id="QJA61549.1"/>
    </source>
</evidence>
<sequence length="200" mass="23048">MTPKQKQAECSKAKNFSENTPEEVFADILGGYTIIRNPCKHEMPEIAESTKIDLINRLSSKFKSGDGEGGKMIGSHVTGLEISKKLKNSGWKKETEFYWIFDDFPFDKKQNKYKIIRYESSTENYFYNEEGKRKSNCFFAPLATEILEELPIGTCIRKGWGFKNDYVVFDNESNEICDDENPANALAKSWLYLKQEGLFK</sequence>
<dbReference type="EMBL" id="MT141445">
    <property type="protein sequence ID" value="QJA61549.1"/>
    <property type="molecule type" value="Genomic_DNA"/>
</dbReference>
<organism evidence="2">
    <name type="scientific">viral metagenome</name>
    <dbReference type="NCBI Taxonomy" id="1070528"/>
    <lineage>
        <taxon>unclassified sequences</taxon>
        <taxon>metagenomes</taxon>
        <taxon>organismal metagenomes</taxon>
    </lineage>
</organism>
<name>A0A6M3KJF2_9ZZZZ</name>
<protein>
    <submittedName>
        <fullName evidence="2">Uncharacterized protein</fullName>
    </submittedName>
</protein>
<accession>A0A6M3KJF2</accession>
<evidence type="ECO:0000313" key="2">
    <source>
        <dbReference type="EMBL" id="QJA82169.1"/>
    </source>
</evidence>
<dbReference type="EMBL" id="MT142481">
    <property type="protein sequence ID" value="QJA82169.1"/>
    <property type="molecule type" value="Genomic_DNA"/>
</dbReference>
<reference evidence="2" key="1">
    <citation type="submission" date="2020-03" db="EMBL/GenBank/DDBJ databases">
        <title>The deep terrestrial virosphere.</title>
        <authorList>
            <person name="Holmfeldt K."/>
            <person name="Nilsson E."/>
            <person name="Simone D."/>
            <person name="Lopez-Fernandez M."/>
            <person name="Wu X."/>
            <person name="de Brujin I."/>
            <person name="Lundin D."/>
            <person name="Andersson A."/>
            <person name="Bertilsson S."/>
            <person name="Dopson M."/>
        </authorList>
    </citation>
    <scope>NUCLEOTIDE SEQUENCE</scope>
    <source>
        <strain evidence="2">MM415A00437</strain>
        <strain evidence="1">MM415B00921</strain>
    </source>
</reference>
<dbReference type="AlphaFoldDB" id="A0A6M3KJF2"/>
<gene>
    <name evidence="2" type="ORF">MM415A00437_0016</name>
    <name evidence="1" type="ORF">MM415B00921_0002</name>
</gene>
<proteinExistence type="predicted"/>